<feature type="domain" description="Mechanosensitive ion channel MscS" evidence="8">
    <location>
        <begin position="93"/>
        <end position="154"/>
    </location>
</feature>
<evidence type="ECO:0000256" key="3">
    <source>
        <dbReference type="ARBA" id="ARBA00022475"/>
    </source>
</evidence>
<evidence type="ECO:0000259" key="9">
    <source>
        <dbReference type="Pfam" id="PF21088"/>
    </source>
</evidence>
<evidence type="ECO:0000256" key="7">
    <source>
        <dbReference type="SAM" id="Phobius"/>
    </source>
</evidence>
<evidence type="ECO:0000256" key="1">
    <source>
        <dbReference type="ARBA" id="ARBA00004651"/>
    </source>
</evidence>
<keyword evidence="3" id="KW-1003">Cell membrane</keyword>
<evidence type="ECO:0000256" key="4">
    <source>
        <dbReference type="ARBA" id="ARBA00022692"/>
    </source>
</evidence>
<evidence type="ECO:0000256" key="2">
    <source>
        <dbReference type="ARBA" id="ARBA00008017"/>
    </source>
</evidence>
<comment type="subcellular location">
    <subcellularLocation>
        <location evidence="1">Cell membrane</location>
        <topology evidence="1">Multi-pass membrane protein</topology>
    </subcellularLocation>
</comment>
<evidence type="ECO:0008006" key="11">
    <source>
        <dbReference type="Google" id="ProtNLM"/>
    </source>
</evidence>
<keyword evidence="4 7" id="KW-0812">Transmembrane</keyword>
<dbReference type="SUPFAM" id="SSF50182">
    <property type="entry name" value="Sm-like ribonucleoproteins"/>
    <property type="match status" value="1"/>
</dbReference>
<dbReference type="Gene3D" id="2.30.30.60">
    <property type="match status" value="1"/>
</dbReference>
<evidence type="ECO:0000256" key="5">
    <source>
        <dbReference type="ARBA" id="ARBA00022989"/>
    </source>
</evidence>
<dbReference type="SUPFAM" id="SSF82861">
    <property type="entry name" value="Mechanosensitive channel protein MscS (YggB), transmembrane region"/>
    <property type="match status" value="1"/>
</dbReference>
<keyword evidence="6 7" id="KW-0472">Membrane</keyword>
<dbReference type="AlphaFoldDB" id="A0A3B1CIH7"/>
<feature type="transmembrane region" description="Helical" evidence="7">
    <location>
        <begin position="12"/>
        <end position="32"/>
    </location>
</feature>
<evidence type="ECO:0000313" key="10">
    <source>
        <dbReference type="EMBL" id="VAX23778.1"/>
    </source>
</evidence>
<dbReference type="Gene3D" id="1.10.287.1260">
    <property type="match status" value="1"/>
</dbReference>
<dbReference type="Pfam" id="PF00924">
    <property type="entry name" value="MS_channel_2nd"/>
    <property type="match status" value="1"/>
</dbReference>
<proteinExistence type="inferred from homology"/>
<dbReference type="InterPro" id="IPR006685">
    <property type="entry name" value="MscS_channel_2nd"/>
</dbReference>
<dbReference type="GO" id="GO:0005886">
    <property type="term" value="C:plasma membrane"/>
    <property type="evidence" value="ECO:0007669"/>
    <property type="project" value="UniProtKB-SubCell"/>
</dbReference>
<dbReference type="Pfam" id="PF21088">
    <property type="entry name" value="MS_channel_1st"/>
    <property type="match status" value="1"/>
</dbReference>
<evidence type="ECO:0000259" key="8">
    <source>
        <dbReference type="Pfam" id="PF00924"/>
    </source>
</evidence>
<dbReference type="InterPro" id="IPR010920">
    <property type="entry name" value="LSM_dom_sf"/>
</dbReference>
<comment type="similarity">
    <text evidence="2">Belongs to the MscS (TC 1.A.23) family.</text>
</comment>
<dbReference type="PANTHER" id="PTHR30221">
    <property type="entry name" value="SMALL-CONDUCTANCE MECHANOSENSITIVE CHANNEL"/>
    <property type="match status" value="1"/>
</dbReference>
<dbReference type="PANTHER" id="PTHR30221:SF1">
    <property type="entry name" value="SMALL-CONDUCTANCE MECHANOSENSITIVE CHANNEL"/>
    <property type="match status" value="1"/>
</dbReference>
<dbReference type="InterPro" id="IPR049142">
    <property type="entry name" value="MS_channel_1st"/>
</dbReference>
<dbReference type="InterPro" id="IPR045275">
    <property type="entry name" value="MscS_archaea/bacteria_type"/>
</dbReference>
<dbReference type="EMBL" id="UOGE01000089">
    <property type="protein sequence ID" value="VAX23778.1"/>
    <property type="molecule type" value="Genomic_DNA"/>
</dbReference>
<dbReference type="GO" id="GO:0008381">
    <property type="term" value="F:mechanosensitive monoatomic ion channel activity"/>
    <property type="evidence" value="ECO:0007669"/>
    <property type="project" value="InterPro"/>
</dbReference>
<reference evidence="10" key="1">
    <citation type="submission" date="2018-06" db="EMBL/GenBank/DDBJ databases">
        <authorList>
            <person name="Zhirakovskaya E."/>
        </authorList>
    </citation>
    <scope>NUCLEOTIDE SEQUENCE</scope>
</reference>
<organism evidence="10">
    <name type="scientific">hydrothermal vent metagenome</name>
    <dbReference type="NCBI Taxonomy" id="652676"/>
    <lineage>
        <taxon>unclassified sequences</taxon>
        <taxon>metagenomes</taxon>
        <taxon>ecological metagenomes</taxon>
    </lineage>
</organism>
<dbReference type="InterPro" id="IPR023408">
    <property type="entry name" value="MscS_beta-dom_sf"/>
</dbReference>
<evidence type="ECO:0000256" key="6">
    <source>
        <dbReference type="ARBA" id="ARBA00023136"/>
    </source>
</evidence>
<gene>
    <name evidence="10" type="ORF">MNBD_NITROSPINAE02-1807</name>
</gene>
<feature type="domain" description="Mechanosensitive ion channel transmembrane helices 2/3" evidence="9">
    <location>
        <begin position="54"/>
        <end position="92"/>
    </location>
</feature>
<accession>A0A3B1CIH7</accession>
<keyword evidence="5 7" id="KW-1133">Transmembrane helix</keyword>
<protein>
    <recommendedName>
        <fullName evidence="11">Small-conductance mechanosensitive channel</fullName>
    </recommendedName>
</protein>
<name>A0A3B1CIH7_9ZZZZ</name>
<sequence>MESLLPLAQKIVIGAGIILAALVISRLVRTALAKTLDRFEWSAQIGPLIASFAYYAILVLGVMVGVSMMGIDITPVVAALGLGGFALGFALRDAISNLLAGILIIVYRPFSIGDNISVGGDEGEVAEINLRYTVLINNDGKTLVPNQKIISQTVKIKKRD</sequence>
<feature type="transmembrane region" description="Helical" evidence="7">
    <location>
        <begin position="77"/>
        <end position="107"/>
    </location>
</feature>
<feature type="transmembrane region" description="Helical" evidence="7">
    <location>
        <begin position="52"/>
        <end position="71"/>
    </location>
</feature>
<dbReference type="InterPro" id="IPR011014">
    <property type="entry name" value="MscS_channel_TM-2"/>
</dbReference>